<organism evidence="11 12">
    <name type="scientific">[Brevibacterium] flavum</name>
    <dbReference type="NCBI Taxonomy" id="92706"/>
    <lineage>
        <taxon>Bacteria</taxon>
        <taxon>Bacillati</taxon>
        <taxon>Actinomycetota</taxon>
        <taxon>Actinomycetes</taxon>
        <taxon>Mycobacteriales</taxon>
        <taxon>Corynebacteriaceae</taxon>
        <taxon>Corynebacterium</taxon>
    </lineage>
</organism>
<evidence type="ECO:0000313" key="11">
    <source>
        <dbReference type="EMBL" id="AKF28342.1"/>
    </source>
</evidence>
<protein>
    <recommendedName>
        <fullName evidence="10">Fluoride-specific ion channel FluC</fullName>
    </recommendedName>
</protein>
<dbReference type="PANTHER" id="PTHR28259">
    <property type="entry name" value="FLUORIDE EXPORT PROTEIN 1-RELATED"/>
    <property type="match status" value="1"/>
</dbReference>
<dbReference type="AlphaFoldDB" id="A0A0F6WRH6"/>
<keyword evidence="4 10" id="KW-1133">Transmembrane helix</keyword>
<keyword evidence="10" id="KW-0813">Transport</keyword>
<dbReference type="GO" id="GO:0046872">
    <property type="term" value="F:metal ion binding"/>
    <property type="evidence" value="ECO:0007669"/>
    <property type="project" value="UniProtKB-KW"/>
</dbReference>
<dbReference type="InterPro" id="IPR003691">
    <property type="entry name" value="FluC"/>
</dbReference>
<comment type="catalytic activity">
    <reaction evidence="8">
        <text>fluoride(in) = fluoride(out)</text>
        <dbReference type="Rhea" id="RHEA:76159"/>
        <dbReference type="ChEBI" id="CHEBI:17051"/>
    </reaction>
    <physiologicalReaction direction="left-to-right" evidence="8">
        <dbReference type="Rhea" id="RHEA:76160"/>
    </physiologicalReaction>
</comment>
<evidence type="ECO:0000256" key="6">
    <source>
        <dbReference type="ARBA" id="ARBA00023303"/>
    </source>
</evidence>
<comment type="subcellular location">
    <subcellularLocation>
        <location evidence="1 10">Cell membrane</location>
        <topology evidence="1 10">Multi-pass membrane protein</topology>
    </subcellularLocation>
</comment>
<evidence type="ECO:0000256" key="10">
    <source>
        <dbReference type="HAMAP-Rule" id="MF_00454"/>
    </source>
</evidence>
<dbReference type="PATRIC" id="fig|92706.3.peg.2680"/>
<dbReference type="RefSeq" id="WP_003860253.1">
    <property type="nucleotide sequence ID" value="NZ_CP011309.1"/>
</dbReference>
<dbReference type="Pfam" id="PF02537">
    <property type="entry name" value="CRCB"/>
    <property type="match status" value="1"/>
</dbReference>
<proteinExistence type="inferred from homology"/>
<keyword evidence="5 10" id="KW-0472">Membrane</keyword>
<feature type="transmembrane region" description="Helical" evidence="10">
    <location>
        <begin position="84"/>
        <end position="106"/>
    </location>
</feature>
<dbReference type="SMR" id="A0A0F6WRH6"/>
<evidence type="ECO:0000256" key="8">
    <source>
        <dbReference type="ARBA" id="ARBA00035585"/>
    </source>
</evidence>
<dbReference type="HOGENOM" id="CLU_114342_2_2_11"/>
<sequence>MIFLYAALGGFFGGFLRWSLAQLFPGKRATLAANTLACLAGGFFVSLDLPHLYTVLLIAGFCGALSTWSTLAKELGQLLNEKKWWPMLGYLSLTFTLGYSAVFLGMRL</sequence>
<keyword evidence="3 10" id="KW-0812">Transmembrane</keyword>
<evidence type="ECO:0000256" key="1">
    <source>
        <dbReference type="ARBA" id="ARBA00004651"/>
    </source>
</evidence>
<keyword evidence="2 10" id="KW-1003">Cell membrane</keyword>
<gene>
    <name evidence="10" type="primary">fluC</name>
    <name evidence="10" type="synonym">crcB</name>
    <name evidence="11" type="ORF">YH66_12780</name>
</gene>
<feature type="binding site" evidence="10">
    <location>
        <position position="63"/>
    </location>
    <ligand>
        <name>Na(+)</name>
        <dbReference type="ChEBI" id="CHEBI:29101"/>
        <note>structural</note>
    </ligand>
</feature>
<keyword evidence="10" id="KW-0406">Ion transport</keyword>
<dbReference type="GeneID" id="1020490"/>
<dbReference type="GO" id="GO:0140114">
    <property type="term" value="P:cellular detoxification of fluoride"/>
    <property type="evidence" value="ECO:0007669"/>
    <property type="project" value="UniProtKB-UniRule"/>
</dbReference>
<dbReference type="HAMAP" id="MF_00454">
    <property type="entry name" value="FluC"/>
    <property type="match status" value="1"/>
</dbReference>
<keyword evidence="10" id="KW-0915">Sodium</keyword>
<accession>A0A0F6WRH6</accession>
<comment type="function">
    <text evidence="9 10">Fluoride-specific ion channel. Important for reducing fluoride concentration in the cell, thus reducing its toxicity.</text>
</comment>
<comment type="activity regulation">
    <text evidence="10">Na(+) is not transported, but it plays an essential structural role and its presence is essential for fluoride channel function.</text>
</comment>
<feature type="transmembrane region" description="Helical" evidence="10">
    <location>
        <begin position="52"/>
        <end position="72"/>
    </location>
</feature>
<comment type="caution">
    <text evidence="10">Lacks conserved residue(s) required for the propagation of feature annotation.</text>
</comment>
<name>A0A0F6WRH6_9CORY</name>
<dbReference type="GO" id="GO:0062054">
    <property type="term" value="F:fluoride channel activity"/>
    <property type="evidence" value="ECO:0007669"/>
    <property type="project" value="UniProtKB-UniRule"/>
</dbReference>
<reference evidence="11 12" key="1">
    <citation type="submission" date="2015-04" db="EMBL/GenBank/DDBJ databases">
        <title>Complete Genome Sequence of Brevibacterium flavum ATCC 15168.</title>
        <authorList>
            <person name="Ahn J."/>
            <person name="Park G."/>
            <person name="Jeon W."/>
            <person name="Jang Y."/>
            <person name="Jang M."/>
            <person name="Lee H."/>
            <person name="Lee H."/>
        </authorList>
    </citation>
    <scope>NUCLEOTIDE SEQUENCE [LARGE SCALE GENOMIC DNA]</scope>
    <source>
        <strain evidence="11 12">ATCC 15168</strain>
    </source>
</reference>
<evidence type="ECO:0000313" key="12">
    <source>
        <dbReference type="Proteomes" id="UP000034037"/>
    </source>
</evidence>
<evidence type="ECO:0000256" key="4">
    <source>
        <dbReference type="ARBA" id="ARBA00022989"/>
    </source>
</evidence>
<feature type="binding site" evidence="10">
    <location>
        <position position="66"/>
    </location>
    <ligand>
        <name>Na(+)</name>
        <dbReference type="ChEBI" id="CHEBI:29101"/>
        <note>structural</note>
    </ligand>
</feature>
<dbReference type="EMBL" id="CP011309">
    <property type="protein sequence ID" value="AKF28342.1"/>
    <property type="molecule type" value="Genomic_DNA"/>
</dbReference>
<evidence type="ECO:0000256" key="7">
    <source>
        <dbReference type="ARBA" id="ARBA00035120"/>
    </source>
</evidence>
<dbReference type="Proteomes" id="UP000034037">
    <property type="component" value="Chromosome"/>
</dbReference>
<evidence type="ECO:0000256" key="2">
    <source>
        <dbReference type="ARBA" id="ARBA00022475"/>
    </source>
</evidence>
<dbReference type="GO" id="GO:0005886">
    <property type="term" value="C:plasma membrane"/>
    <property type="evidence" value="ECO:0007669"/>
    <property type="project" value="UniProtKB-SubCell"/>
</dbReference>
<keyword evidence="6 10" id="KW-0407">Ion channel</keyword>
<evidence type="ECO:0000256" key="9">
    <source>
        <dbReference type="ARBA" id="ARBA00049940"/>
    </source>
</evidence>
<keyword evidence="10" id="KW-0479">Metal-binding</keyword>
<keyword evidence="12" id="KW-1185">Reference proteome</keyword>
<evidence type="ECO:0000256" key="3">
    <source>
        <dbReference type="ARBA" id="ARBA00022692"/>
    </source>
</evidence>
<evidence type="ECO:0000256" key="5">
    <source>
        <dbReference type="ARBA" id="ARBA00023136"/>
    </source>
</evidence>
<dbReference type="PANTHER" id="PTHR28259:SF1">
    <property type="entry name" value="FLUORIDE EXPORT PROTEIN 1-RELATED"/>
    <property type="match status" value="1"/>
</dbReference>
<comment type="similarity">
    <text evidence="7 10">Belongs to the fluoride channel Fluc/FEX (TC 1.A.43) family.</text>
</comment>